<dbReference type="EMBL" id="CAFBNE010000016">
    <property type="protein sequence ID" value="CAB4938779.1"/>
    <property type="molecule type" value="Genomic_DNA"/>
</dbReference>
<feature type="domain" description="FMN-binding" evidence="2">
    <location>
        <begin position="137"/>
        <end position="209"/>
    </location>
</feature>
<protein>
    <submittedName>
        <fullName evidence="3">Unannotated protein</fullName>
    </submittedName>
</protein>
<dbReference type="AlphaFoldDB" id="A0A6J7J6P2"/>
<accession>A0A6J7J6P2</accession>
<dbReference type="InterPro" id="IPR007329">
    <property type="entry name" value="FMN-bd"/>
</dbReference>
<feature type="region of interest" description="Disordered" evidence="1">
    <location>
        <begin position="84"/>
        <end position="130"/>
    </location>
</feature>
<reference evidence="3" key="1">
    <citation type="submission" date="2020-05" db="EMBL/GenBank/DDBJ databases">
        <authorList>
            <person name="Chiriac C."/>
            <person name="Salcher M."/>
            <person name="Ghai R."/>
            <person name="Kavagutti S V."/>
        </authorList>
    </citation>
    <scope>NUCLEOTIDE SEQUENCE</scope>
</reference>
<proteinExistence type="predicted"/>
<feature type="compositionally biased region" description="Low complexity" evidence="1">
    <location>
        <begin position="84"/>
        <end position="107"/>
    </location>
</feature>
<evidence type="ECO:0000259" key="2">
    <source>
        <dbReference type="Pfam" id="PF04205"/>
    </source>
</evidence>
<evidence type="ECO:0000313" key="3">
    <source>
        <dbReference type="EMBL" id="CAB4938779.1"/>
    </source>
</evidence>
<name>A0A6J7J6P2_9ZZZZ</name>
<organism evidence="3">
    <name type="scientific">freshwater metagenome</name>
    <dbReference type="NCBI Taxonomy" id="449393"/>
    <lineage>
        <taxon>unclassified sequences</taxon>
        <taxon>metagenomes</taxon>
        <taxon>ecological metagenomes</taxon>
    </lineage>
</organism>
<evidence type="ECO:0000256" key="1">
    <source>
        <dbReference type="SAM" id="MobiDB-lite"/>
    </source>
</evidence>
<dbReference type="Pfam" id="PF04205">
    <property type="entry name" value="FMN_bind"/>
    <property type="match status" value="1"/>
</dbReference>
<dbReference type="GO" id="GO:0016020">
    <property type="term" value="C:membrane"/>
    <property type="evidence" value="ECO:0007669"/>
    <property type="project" value="InterPro"/>
</dbReference>
<gene>
    <name evidence="3" type="ORF">UFOPK3772_00762</name>
</gene>
<dbReference type="GO" id="GO:0010181">
    <property type="term" value="F:FMN binding"/>
    <property type="evidence" value="ECO:0007669"/>
    <property type="project" value="InterPro"/>
</dbReference>
<sequence length="212" mass="21380">MTSGLIKRIAPAIVLGGVALAGVIGVDRFFQVRTPPVAQAPTPEQMTEPVSVPVTASGSVTSPEPMATAPTAVIESASASTMSAATSAPTASEVATAPKPVPTTAAPKPLPSPEANPDSSPCESAPVVSGPAVETRWGPVQVSGTFANGEICEVHAVVWPDSESKSVAINATAIPKLNARASADGVEFDNVSGATFTSDGYRSSLQQLLDSM</sequence>